<protein>
    <recommendedName>
        <fullName evidence="1">Fungal-type protein kinase domain-containing protein</fullName>
    </recommendedName>
</protein>
<sequence length="327" mass="36965">MADEIDNNELCLALATFQNAVLAAISDTVGVEEDCLYGTALEFHVWSQPMEERQPFGNTSNLKPSIMVHSGQPPVQLSWLDVPLAQEVNEPWPEMVMQVSAYIIIVSLPRIRIGPVFPVSCSIMCRDLGSKASKQLHFILTRSISGLFSCKQKNYLCRLYLKFFDRRVCSLLTETVGKPLSLAHTLEDMLDGLLRGMLRHYVLYSEGWLHGNVTNDAILLLASPEKREEERWIYLCSKTSHVSLGMCTGMIINAEHTTHLAEEKKVPINSLTHTMLSLSIRLTQFWECNSSTVLCTAINDLESFLWIFLLSILERCSSIPDKPDDLW</sequence>
<dbReference type="InterPro" id="IPR040976">
    <property type="entry name" value="Pkinase_fungal"/>
</dbReference>
<name>A0A9P5ZDS4_9AGAR</name>
<reference evidence="2" key="1">
    <citation type="submission" date="2020-11" db="EMBL/GenBank/DDBJ databases">
        <authorList>
            <consortium name="DOE Joint Genome Institute"/>
            <person name="Ahrendt S."/>
            <person name="Riley R."/>
            <person name="Andreopoulos W."/>
            <person name="Labutti K."/>
            <person name="Pangilinan J."/>
            <person name="Ruiz-Duenas F.J."/>
            <person name="Barrasa J.M."/>
            <person name="Sanchez-Garcia M."/>
            <person name="Camarero S."/>
            <person name="Miyauchi S."/>
            <person name="Serrano A."/>
            <person name="Linde D."/>
            <person name="Babiker R."/>
            <person name="Drula E."/>
            <person name="Ayuso-Fernandez I."/>
            <person name="Pacheco R."/>
            <person name="Padilla G."/>
            <person name="Ferreira P."/>
            <person name="Barriuso J."/>
            <person name="Kellner H."/>
            <person name="Castanera R."/>
            <person name="Alfaro M."/>
            <person name="Ramirez L."/>
            <person name="Pisabarro A.G."/>
            <person name="Kuo A."/>
            <person name="Tritt A."/>
            <person name="Lipzen A."/>
            <person name="He G."/>
            <person name="Yan M."/>
            <person name="Ng V."/>
            <person name="Cullen D."/>
            <person name="Martin F."/>
            <person name="Rosso M.-N."/>
            <person name="Henrissat B."/>
            <person name="Hibbett D."/>
            <person name="Martinez A.T."/>
            <person name="Grigoriev I.V."/>
        </authorList>
    </citation>
    <scope>NUCLEOTIDE SEQUENCE</scope>
    <source>
        <strain evidence="2">CIRM-BRFM 674</strain>
    </source>
</reference>
<gene>
    <name evidence="2" type="ORF">BDN70DRAFT_461262</name>
</gene>
<keyword evidence="3" id="KW-1185">Reference proteome</keyword>
<dbReference type="Proteomes" id="UP000807469">
    <property type="component" value="Unassembled WGS sequence"/>
</dbReference>
<organism evidence="2 3">
    <name type="scientific">Pholiota conissans</name>
    <dbReference type="NCBI Taxonomy" id="109636"/>
    <lineage>
        <taxon>Eukaryota</taxon>
        <taxon>Fungi</taxon>
        <taxon>Dikarya</taxon>
        <taxon>Basidiomycota</taxon>
        <taxon>Agaricomycotina</taxon>
        <taxon>Agaricomycetes</taxon>
        <taxon>Agaricomycetidae</taxon>
        <taxon>Agaricales</taxon>
        <taxon>Agaricineae</taxon>
        <taxon>Strophariaceae</taxon>
        <taxon>Pholiota</taxon>
    </lineage>
</organism>
<comment type="caution">
    <text evidence="2">The sequence shown here is derived from an EMBL/GenBank/DDBJ whole genome shotgun (WGS) entry which is preliminary data.</text>
</comment>
<evidence type="ECO:0000313" key="3">
    <source>
        <dbReference type="Proteomes" id="UP000807469"/>
    </source>
</evidence>
<dbReference type="OrthoDB" id="5584477at2759"/>
<accession>A0A9P5ZDS4</accession>
<evidence type="ECO:0000313" key="2">
    <source>
        <dbReference type="EMBL" id="KAF9485839.1"/>
    </source>
</evidence>
<evidence type="ECO:0000259" key="1">
    <source>
        <dbReference type="Pfam" id="PF17667"/>
    </source>
</evidence>
<proteinExistence type="predicted"/>
<dbReference type="AlphaFoldDB" id="A0A9P5ZDS4"/>
<dbReference type="Pfam" id="PF17667">
    <property type="entry name" value="Pkinase_fungal"/>
    <property type="match status" value="1"/>
</dbReference>
<dbReference type="EMBL" id="MU155133">
    <property type="protein sequence ID" value="KAF9485839.1"/>
    <property type="molecule type" value="Genomic_DNA"/>
</dbReference>
<feature type="domain" description="Fungal-type protein kinase" evidence="1">
    <location>
        <begin position="154"/>
        <end position="309"/>
    </location>
</feature>